<organism evidence="1 2">
    <name type="scientific">Persea americana</name>
    <name type="common">Avocado</name>
    <dbReference type="NCBI Taxonomy" id="3435"/>
    <lineage>
        <taxon>Eukaryota</taxon>
        <taxon>Viridiplantae</taxon>
        <taxon>Streptophyta</taxon>
        <taxon>Embryophyta</taxon>
        <taxon>Tracheophyta</taxon>
        <taxon>Spermatophyta</taxon>
        <taxon>Magnoliopsida</taxon>
        <taxon>Magnoliidae</taxon>
        <taxon>Laurales</taxon>
        <taxon>Lauraceae</taxon>
        <taxon>Persea</taxon>
    </lineage>
</organism>
<keyword evidence="2" id="KW-1185">Reference proteome</keyword>
<dbReference type="Proteomes" id="UP001234297">
    <property type="component" value="Chromosome 3"/>
</dbReference>
<sequence>MRGVDWMRRSVIWNRAGRRCRKMKGAAANLGWVIRRRGEGLRRRESSKGSFAAERSRGSFASEKSRGSFAAKMREGKCRGGGGRLGQAKMREGRGFR</sequence>
<evidence type="ECO:0000313" key="1">
    <source>
        <dbReference type="EMBL" id="KAJ8637486.1"/>
    </source>
</evidence>
<protein>
    <submittedName>
        <fullName evidence="1">Uncharacterized protein</fullName>
    </submittedName>
</protein>
<name>A0ACC2LVU0_PERAE</name>
<reference evidence="1 2" key="1">
    <citation type="journal article" date="2022" name="Hortic Res">
        <title>A haplotype resolved chromosomal level avocado genome allows analysis of novel avocado genes.</title>
        <authorList>
            <person name="Nath O."/>
            <person name="Fletcher S.J."/>
            <person name="Hayward A."/>
            <person name="Shaw L.M."/>
            <person name="Masouleh A.K."/>
            <person name="Furtado A."/>
            <person name="Henry R.J."/>
            <person name="Mitter N."/>
        </authorList>
    </citation>
    <scope>NUCLEOTIDE SEQUENCE [LARGE SCALE GENOMIC DNA]</scope>
    <source>
        <strain evidence="2">cv. Hass</strain>
    </source>
</reference>
<comment type="caution">
    <text evidence="1">The sequence shown here is derived from an EMBL/GenBank/DDBJ whole genome shotgun (WGS) entry which is preliminary data.</text>
</comment>
<gene>
    <name evidence="1" type="ORF">MRB53_011753</name>
</gene>
<evidence type="ECO:0000313" key="2">
    <source>
        <dbReference type="Proteomes" id="UP001234297"/>
    </source>
</evidence>
<proteinExistence type="predicted"/>
<accession>A0ACC2LVU0</accession>
<dbReference type="EMBL" id="CM056811">
    <property type="protein sequence ID" value="KAJ8637486.1"/>
    <property type="molecule type" value="Genomic_DNA"/>
</dbReference>